<dbReference type="OrthoDB" id="214814at2"/>
<organism evidence="1 2">
    <name type="scientific">Okeania hirsuta</name>
    <dbReference type="NCBI Taxonomy" id="1458930"/>
    <lineage>
        <taxon>Bacteria</taxon>
        <taxon>Bacillati</taxon>
        <taxon>Cyanobacteriota</taxon>
        <taxon>Cyanophyceae</taxon>
        <taxon>Oscillatoriophycideae</taxon>
        <taxon>Oscillatoriales</taxon>
        <taxon>Microcoleaceae</taxon>
        <taxon>Okeania</taxon>
    </lineage>
</organism>
<evidence type="ECO:0000313" key="1">
    <source>
        <dbReference type="EMBL" id="RQH25079.1"/>
    </source>
</evidence>
<dbReference type="Proteomes" id="UP000269154">
    <property type="component" value="Unassembled WGS sequence"/>
</dbReference>
<evidence type="ECO:0000313" key="2">
    <source>
        <dbReference type="Proteomes" id="UP000269154"/>
    </source>
</evidence>
<dbReference type="RefSeq" id="WP_124155580.1">
    <property type="nucleotide sequence ID" value="NZ_CAWOLW010000236.1"/>
</dbReference>
<accession>A0A3N6R3J0</accession>
<protein>
    <submittedName>
        <fullName evidence="1">Uncharacterized protein</fullName>
    </submittedName>
</protein>
<sequence>MIKLTIKDETATGGLLQEWELPVENEWVSVRDLIAQRVKAEVEEYNNKQESSRQLLVNPTPKEQALNLFSILKSKFILPGQPSRKMASSYWLIIFK</sequence>
<comment type="caution">
    <text evidence="1">The sequence shown here is derived from an EMBL/GenBank/DDBJ whole genome shotgun (WGS) entry which is preliminary data.</text>
</comment>
<reference evidence="1 2" key="1">
    <citation type="journal article" date="2018" name="ACS Chem. Biol.">
        <title>Ketoreductase domain dysfunction expands chemodiversity: malyngamide biosynthesis in the cyanobacterium Okeania hirsuta.</title>
        <authorList>
            <person name="Moss N.A."/>
            <person name="Leao T."/>
            <person name="Rankin M."/>
            <person name="McCullough T.M."/>
            <person name="Qu P."/>
            <person name="Korobeynikov A."/>
            <person name="Smith J.L."/>
            <person name="Gerwick L."/>
            <person name="Gerwick W.H."/>
        </authorList>
    </citation>
    <scope>NUCLEOTIDE SEQUENCE [LARGE SCALE GENOMIC DNA]</scope>
    <source>
        <strain evidence="1 2">PAB10Feb10-1</strain>
    </source>
</reference>
<dbReference type="AlphaFoldDB" id="A0A3N6R3J0"/>
<name>A0A3N6R3J0_9CYAN</name>
<proteinExistence type="predicted"/>
<gene>
    <name evidence="1" type="ORF">D5R40_29460</name>
</gene>
<keyword evidence="2" id="KW-1185">Reference proteome</keyword>
<dbReference type="EMBL" id="RCBY01000310">
    <property type="protein sequence ID" value="RQH25079.1"/>
    <property type="molecule type" value="Genomic_DNA"/>
</dbReference>